<sequence>MIKKTNDTEADHKQRLGFQTPSEIVEYRQRVIRFFFAVGAAVMLSLGSIAFGLTSALSTTLSLDRIHQTQTQNFEELSKKLSLLFTLDVSKAKSTVDAISLEGRGLISEIYAAEREAQREFETVGWAATIFFNKDLTIEQFSLVESEMESLESILQLIEDNTVRQGLTNIIHLRPIEAAFIQRRPWSKRFSNVSATIRDALDGLVRTESFFLSFSAALLTLAAMVTYFTAFRPSFSYLNRTLERHERMEELRHGLISFTNVLTSDQSTPANGIEQLNQLAARYPELKGVVFHKAHSFAAASAAGDENVIASGQLSTGVEEYLVVELPEDFVALRNEAQPYLNVISQHLRLRSELKMRHRLESDRDKALDLAASILENFSNPVLVIKNGLVVMANPAACAFFQAQQRRLLFRSLDDINALHEELHRPLHPEFDLISLPQSPNSTYLYRYQDGRSFEWSIIEGEDNSQSVFVGQDFTEILRDVAALEQKRKLEMLGKISGTIAHDTNNFLAVIQNTLEMVRLEPAISGKTLQFLNAAQRSCQNAVHLNRKLVSYSRRQDLVPERFQPSAVIPEVKTFVNSSYPNVQLETKILADPSINLDKAYLVSSLINVVKNAAAAMGGTGKITLELSERQDKCFRFRICDEGPGFSQEGLKEALQPFYSEGKMGTGLGLSSVDGFARQSDGWVELSNRGGACIDLIFPAQDISIDRREVEQDSTVQYTLDAPRKIFLLEDNAELSNLIQSYFGRENFEIHTAASVEQGLLLLNAQRVTYDILILDLVLPDGNGAQVALHSKELGMEVPIILMTGYGDETLKSDRLDFNYEFLQKPFVLTSLSERVHELLG</sequence>
<dbReference type="Gene3D" id="1.10.287.130">
    <property type="match status" value="1"/>
</dbReference>
<dbReference type="SUPFAM" id="SSF47384">
    <property type="entry name" value="Homodimeric domain of signal transducing histidine kinase"/>
    <property type="match status" value="1"/>
</dbReference>
<dbReference type="InterPro" id="IPR000014">
    <property type="entry name" value="PAS"/>
</dbReference>
<evidence type="ECO:0000256" key="1">
    <source>
        <dbReference type="PROSITE-ProRule" id="PRU00169"/>
    </source>
</evidence>
<dbReference type="Pfam" id="PF02518">
    <property type="entry name" value="HATPase_c"/>
    <property type="match status" value="1"/>
</dbReference>
<dbReference type="eggNOG" id="COG4191">
    <property type="taxonomic scope" value="Bacteria"/>
</dbReference>
<feature type="transmembrane region" description="Helical" evidence="2">
    <location>
        <begin position="34"/>
        <end position="53"/>
    </location>
</feature>
<organism evidence="5 6">
    <name type="scientific">Sulfitobacter donghicola DSW-25 = KCTC 12864 = JCM 14565</name>
    <dbReference type="NCBI Taxonomy" id="1300350"/>
    <lineage>
        <taxon>Bacteria</taxon>
        <taxon>Pseudomonadati</taxon>
        <taxon>Pseudomonadota</taxon>
        <taxon>Alphaproteobacteria</taxon>
        <taxon>Rhodobacterales</taxon>
        <taxon>Roseobacteraceae</taxon>
        <taxon>Sulfitobacter</taxon>
    </lineage>
</organism>
<dbReference type="InterPro" id="IPR001789">
    <property type="entry name" value="Sig_transdc_resp-reg_receiver"/>
</dbReference>
<keyword evidence="2" id="KW-1133">Transmembrane helix</keyword>
<reference evidence="5 6" key="1">
    <citation type="submission" date="2014-01" db="EMBL/GenBank/DDBJ databases">
        <title>Sulfitobacter donghicola JCM 14565 Genome Sequencing.</title>
        <authorList>
            <person name="Lai Q."/>
            <person name="Hong Z."/>
        </authorList>
    </citation>
    <scope>NUCLEOTIDE SEQUENCE [LARGE SCALE GENOMIC DNA]</scope>
    <source>
        <strain evidence="5 6">JCM 14565</strain>
    </source>
</reference>
<keyword evidence="2" id="KW-0812">Transmembrane</keyword>
<dbReference type="InterPro" id="IPR005467">
    <property type="entry name" value="His_kinase_dom"/>
</dbReference>
<dbReference type="InterPro" id="IPR036097">
    <property type="entry name" value="HisK_dim/P_sf"/>
</dbReference>
<protein>
    <recommendedName>
        <fullName evidence="7">Histidine kinase</fullName>
    </recommendedName>
</protein>
<evidence type="ECO:0000259" key="3">
    <source>
        <dbReference type="PROSITE" id="PS50109"/>
    </source>
</evidence>
<keyword evidence="1" id="KW-0597">Phosphoprotein</keyword>
<feature type="domain" description="Histidine kinase" evidence="3">
    <location>
        <begin position="499"/>
        <end position="702"/>
    </location>
</feature>
<dbReference type="SUPFAM" id="SSF55874">
    <property type="entry name" value="ATPase domain of HSP90 chaperone/DNA topoisomerase II/histidine kinase"/>
    <property type="match status" value="1"/>
</dbReference>
<dbReference type="SMART" id="SM00387">
    <property type="entry name" value="HATPase_c"/>
    <property type="match status" value="1"/>
</dbReference>
<dbReference type="InterPro" id="IPR036890">
    <property type="entry name" value="HATPase_C_sf"/>
</dbReference>
<dbReference type="GO" id="GO:0000155">
    <property type="term" value="F:phosphorelay sensor kinase activity"/>
    <property type="evidence" value="ECO:0007669"/>
    <property type="project" value="InterPro"/>
</dbReference>
<dbReference type="OrthoDB" id="913606at2"/>
<evidence type="ECO:0000256" key="2">
    <source>
        <dbReference type="SAM" id="Phobius"/>
    </source>
</evidence>
<proteinExistence type="predicted"/>
<dbReference type="SMART" id="SM00448">
    <property type="entry name" value="REC"/>
    <property type="match status" value="1"/>
</dbReference>
<evidence type="ECO:0000259" key="4">
    <source>
        <dbReference type="PROSITE" id="PS50110"/>
    </source>
</evidence>
<comment type="caution">
    <text evidence="5">The sequence shown here is derived from an EMBL/GenBank/DDBJ whole genome shotgun (WGS) entry which is preliminary data.</text>
</comment>
<dbReference type="Proteomes" id="UP000027734">
    <property type="component" value="Unassembled WGS sequence"/>
</dbReference>
<dbReference type="SUPFAM" id="SSF52172">
    <property type="entry name" value="CheY-like"/>
    <property type="match status" value="1"/>
</dbReference>
<feature type="modified residue" description="4-aspartylphosphate" evidence="1">
    <location>
        <position position="776"/>
    </location>
</feature>
<dbReference type="Pfam" id="PF00072">
    <property type="entry name" value="Response_reg"/>
    <property type="match status" value="1"/>
</dbReference>
<accession>A0A073IHB2</accession>
<dbReference type="RefSeq" id="WP_025058515.1">
    <property type="nucleotide sequence ID" value="NZ_JAMC01000004.1"/>
</dbReference>
<evidence type="ECO:0008006" key="7">
    <source>
        <dbReference type="Google" id="ProtNLM"/>
    </source>
</evidence>
<dbReference type="Pfam" id="PF13188">
    <property type="entry name" value="PAS_8"/>
    <property type="match status" value="1"/>
</dbReference>
<feature type="domain" description="Response regulatory" evidence="4">
    <location>
        <begin position="725"/>
        <end position="840"/>
    </location>
</feature>
<name>A0A073IHB2_9RHOB</name>
<evidence type="ECO:0000313" key="6">
    <source>
        <dbReference type="Proteomes" id="UP000027734"/>
    </source>
</evidence>
<dbReference type="eggNOG" id="COG0745">
    <property type="taxonomic scope" value="Bacteria"/>
</dbReference>
<dbReference type="AlphaFoldDB" id="A0A073IHB2"/>
<gene>
    <name evidence="5" type="ORF">DSW25_12635</name>
</gene>
<dbReference type="EMBL" id="JAMC01000004">
    <property type="protein sequence ID" value="KEJ89164.1"/>
    <property type="molecule type" value="Genomic_DNA"/>
</dbReference>
<dbReference type="PROSITE" id="PS50110">
    <property type="entry name" value="RESPONSE_REGULATORY"/>
    <property type="match status" value="1"/>
</dbReference>
<dbReference type="PROSITE" id="PS50109">
    <property type="entry name" value="HIS_KIN"/>
    <property type="match status" value="1"/>
</dbReference>
<keyword evidence="2" id="KW-0472">Membrane</keyword>
<dbReference type="Gene3D" id="3.40.50.2300">
    <property type="match status" value="1"/>
</dbReference>
<dbReference type="InterPro" id="IPR011006">
    <property type="entry name" value="CheY-like_superfamily"/>
</dbReference>
<dbReference type="Gene3D" id="3.30.565.10">
    <property type="entry name" value="Histidine kinase-like ATPase, C-terminal domain"/>
    <property type="match status" value="1"/>
</dbReference>
<evidence type="ECO:0000313" key="5">
    <source>
        <dbReference type="EMBL" id="KEJ89164.1"/>
    </source>
</evidence>
<dbReference type="InterPro" id="IPR003594">
    <property type="entry name" value="HATPase_dom"/>
</dbReference>
<dbReference type="PANTHER" id="PTHR43065:SF42">
    <property type="entry name" value="TWO-COMPONENT SENSOR PPRA"/>
    <property type="match status" value="1"/>
</dbReference>
<dbReference type="PANTHER" id="PTHR43065">
    <property type="entry name" value="SENSOR HISTIDINE KINASE"/>
    <property type="match status" value="1"/>
</dbReference>
<keyword evidence="6" id="KW-1185">Reference proteome</keyword>
<dbReference type="STRING" id="1300350.Z948_1074"/>